<dbReference type="Gene3D" id="2.60.40.10">
    <property type="entry name" value="Immunoglobulins"/>
    <property type="match status" value="1"/>
</dbReference>
<dbReference type="InterPro" id="IPR036179">
    <property type="entry name" value="Ig-like_dom_sf"/>
</dbReference>
<evidence type="ECO:0000256" key="1">
    <source>
        <dbReference type="SAM" id="Phobius"/>
    </source>
</evidence>
<dbReference type="SMART" id="SM00409">
    <property type="entry name" value="IG"/>
    <property type="match status" value="1"/>
</dbReference>
<evidence type="ECO:0000313" key="5">
    <source>
        <dbReference type="Proteomes" id="UP000325440"/>
    </source>
</evidence>
<feature type="domain" description="Ig-like" evidence="3">
    <location>
        <begin position="32"/>
        <end position="134"/>
    </location>
</feature>
<proteinExistence type="predicted"/>
<feature type="chain" id="PRO_5022814988" evidence="2">
    <location>
        <begin position="29"/>
        <end position="238"/>
    </location>
</feature>
<dbReference type="EMBL" id="CABPRJ010000496">
    <property type="protein sequence ID" value="VVC29685.1"/>
    <property type="molecule type" value="Genomic_DNA"/>
</dbReference>
<evidence type="ECO:0000259" key="3">
    <source>
        <dbReference type="PROSITE" id="PS50835"/>
    </source>
</evidence>
<dbReference type="Pfam" id="PF13927">
    <property type="entry name" value="Ig_3"/>
    <property type="match status" value="1"/>
</dbReference>
<protein>
    <submittedName>
        <fullName evidence="4">Immunoglobulin subtype,Immunoglobulin-like domain,Immunoglobulin-like fold</fullName>
    </submittedName>
</protein>
<accession>A0A5E4MH04</accession>
<name>A0A5E4MH04_9HEMI</name>
<keyword evidence="1" id="KW-0812">Transmembrane</keyword>
<organism evidence="4 5">
    <name type="scientific">Cinara cedri</name>
    <dbReference type="NCBI Taxonomy" id="506608"/>
    <lineage>
        <taxon>Eukaryota</taxon>
        <taxon>Metazoa</taxon>
        <taxon>Ecdysozoa</taxon>
        <taxon>Arthropoda</taxon>
        <taxon>Hexapoda</taxon>
        <taxon>Insecta</taxon>
        <taxon>Pterygota</taxon>
        <taxon>Neoptera</taxon>
        <taxon>Paraneoptera</taxon>
        <taxon>Hemiptera</taxon>
        <taxon>Sternorrhyncha</taxon>
        <taxon>Aphidomorpha</taxon>
        <taxon>Aphidoidea</taxon>
        <taxon>Aphididae</taxon>
        <taxon>Lachninae</taxon>
        <taxon>Cinara</taxon>
    </lineage>
</organism>
<dbReference type="PROSITE" id="PS50835">
    <property type="entry name" value="IG_LIKE"/>
    <property type="match status" value="1"/>
</dbReference>
<evidence type="ECO:0000313" key="4">
    <source>
        <dbReference type="EMBL" id="VVC29685.1"/>
    </source>
</evidence>
<reference evidence="4 5" key="1">
    <citation type="submission" date="2019-08" db="EMBL/GenBank/DDBJ databases">
        <authorList>
            <person name="Alioto T."/>
            <person name="Alioto T."/>
            <person name="Gomez Garrido J."/>
        </authorList>
    </citation>
    <scope>NUCLEOTIDE SEQUENCE [LARGE SCALE GENOMIC DNA]</scope>
</reference>
<dbReference type="InterPro" id="IPR007110">
    <property type="entry name" value="Ig-like_dom"/>
</dbReference>
<feature type="signal peptide" evidence="2">
    <location>
        <begin position="1"/>
        <end position="28"/>
    </location>
</feature>
<evidence type="ECO:0000256" key="2">
    <source>
        <dbReference type="SAM" id="SignalP"/>
    </source>
</evidence>
<dbReference type="InterPro" id="IPR013783">
    <property type="entry name" value="Ig-like_fold"/>
</dbReference>
<dbReference type="AlphaFoldDB" id="A0A5E4MH04"/>
<gene>
    <name evidence="4" type="ORF">CINCED_3A008857</name>
</gene>
<keyword evidence="1" id="KW-1133">Transmembrane helix</keyword>
<dbReference type="SUPFAM" id="SSF48726">
    <property type="entry name" value="Immunoglobulin"/>
    <property type="match status" value="1"/>
</dbReference>
<keyword evidence="5" id="KW-1185">Reference proteome</keyword>
<dbReference type="OrthoDB" id="10258440at2759"/>
<dbReference type="CDD" id="cd00096">
    <property type="entry name" value="Ig"/>
    <property type="match status" value="1"/>
</dbReference>
<dbReference type="Proteomes" id="UP000325440">
    <property type="component" value="Unassembled WGS sequence"/>
</dbReference>
<keyword evidence="2" id="KW-0732">Signal</keyword>
<keyword evidence="1" id="KW-0472">Membrane</keyword>
<dbReference type="InterPro" id="IPR003599">
    <property type="entry name" value="Ig_sub"/>
</dbReference>
<feature type="transmembrane region" description="Helical" evidence="1">
    <location>
        <begin position="154"/>
        <end position="176"/>
    </location>
</feature>
<sequence length="238" mass="27204">MQPQTAPTRRVAFLVQLIVAGTALVARADGRPATDGADQSRSADQHTVIEVSQGDTAVLQCPSNDEHHRFQFWWMKPDQVIGPGTPLNTEKFRYEVLTGTLYIKQVTPQESGIYTCVCKHLGNISLSARSVQLEIKREWQDLWANDYTVNSIRLAAVFSVLVLILLLLYLFYLTAYKNGNRTLHFREDSYSDEDVTTTDRQMYRKTNIMKENMFQHGIDNPTLQKEVPQDKINYESKS</sequence>